<dbReference type="HOGENOM" id="CLU_021264_0_0_9"/>
<accession>A0A0B6AGM7</accession>
<evidence type="ECO:0000313" key="2">
    <source>
        <dbReference type="EMBL" id="AJI20202.1"/>
    </source>
</evidence>
<dbReference type="SUPFAM" id="SSF88713">
    <property type="entry name" value="Glycoside hydrolase/deacetylase"/>
    <property type="match status" value="1"/>
</dbReference>
<organism evidence="2 3">
    <name type="scientific">Priestia megaterium (strain ATCC 14581 / DSM 32 / CCUG 1817 / JCM 2506 / NBRC 15308 / NCIMB 9376 / NCTC 10342 / NRRL B-14308 / VKM B-512 / Ford 19)</name>
    <name type="common">Bacillus megaterium</name>
    <dbReference type="NCBI Taxonomy" id="1348623"/>
    <lineage>
        <taxon>Bacteria</taxon>
        <taxon>Bacillati</taxon>
        <taxon>Bacillota</taxon>
        <taxon>Bacilli</taxon>
        <taxon>Bacillales</taxon>
        <taxon>Bacillaceae</taxon>
        <taxon>Priestia</taxon>
    </lineage>
</organism>
<dbReference type="KEGG" id="bmeg:BG04_5501"/>
<dbReference type="InterPro" id="IPR050248">
    <property type="entry name" value="Polysacc_deacetylase_ArnD"/>
</dbReference>
<dbReference type="EMBL" id="CP009920">
    <property type="protein sequence ID" value="AJI20202.1"/>
    <property type="molecule type" value="Genomic_DNA"/>
</dbReference>
<proteinExistence type="predicted"/>
<dbReference type="RefSeq" id="WP_016764686.1">
    <property type="nucleotide sequence ID" value="NZ_CP009920.1"/>
</dbReference>
<dbReference type="Proteomes" id="UP000031829">
    <property type="component" value="Chromosome"/>
</dbReference>
<dbReference type="InterPro" id="IPR002509">
    <property type="entry name" value="NODB_dom"/>
</dbReference>
<dbReference type="AlphaFoldDB" id="A0A0B6AGM7"/>
<sequence>MTRFFIVLLFVLMVICVYTIISQTLYRRYHSSVIIKGAKKHKIAITFDDGPHPVYTPKILDLFKLHEMKATFFIVGELGEKHPSILNRMIDEGHEVAIHHHRHVSAWTQTPWQLKRQIHQCAQVIEKVTNQKPLFYRPPWGHLNMSSLSMAKPYHLVIWTGIFQDWTLKTTKTALVQKLMRKVEDGAIFVLHDNGDTPGADEKAPEMTIAALEEFLPYLKQQGYESITMQQLMNQS</sequence>
<reference evidence="2 3" key="1">
    <citation type="journal article" date="2015" name="Genome Announc.">
        <title>Complete genome sequences for 35 biothreat assay-relevant bacillus species.</title>
        <authorList>
            <person name="Johnson S.L."/>
            <person name="Daligault H.E."/>
            <person name="Davenport K.W."/>
            <person name="Jaissle J."/>
            <person name="Frey K.G."/>
            <person name="Ladner J.T."/>
            <person name="Broomall S.M."/>
            <person name="Bishop-Lilly K.A."/>
            <person name="Bruce D.C."/>
            <person name="Gibbons H.S."/>
            <person name="Coyne S.R."/>
            <person name="Lo C.C."/>
            <person name="Meincke L."/>
            <person name="Munk A.C."/>
            <person name="Koroleva G.I."/>
            <person name="Rosenzweig C.N."/>
            <person name="Palacios G.F."/>
            <person name="Redden C.L."/>
            <person name="Minogue T.D."/>
            <person name="Chain P.S."/>
        </authorList>
    </citation>
    <scope>NUCLEOTIDE SEQUENCE [LARGE SCALE GENOMIC DNA]</scope>
    <source>
        <strain evidence="3">ATCC 14581 / DSM 32 / JCM 2506 / NBRC 15308 / NCIMB 9376 / NCTC 10342 / NRRL B-14308 / VKM B-512</strain>
    </source>
</reference>
<dbReference type="GO" id="GO:0005975">
    <property type="term" value="P:carbohydrate metabolic process"/>
    <property type="evidence" value="ECO:0007669"/>
    <property type="project" value="InterPro"/>
</dbReference>
<evidence type="ECO:0000313" key="3">
    <source>
        <dbReference type="Proteomes" id="UP000031829"/>
    </source>
</evidence>
<evidence type="ECO:0000259" key="1">
    <source>
        <dbReference type="PROSITE" id="PS51677"/>
    </source>
</evidence>
<feature type="domain" description="NodB homology" evidence="1">
    <location>
        <begin position="41"/>
        <end position="227"/>
    </location>
</feature>
<protein>
    <submittedName>
        <fullName evidence="2">Polysaccharide deacetylase family protein</fullName>
    </submittedName>
</protein>
<dbReference type="PANTHER" id="PTHR10587:SF137">
    <property type="entry name" value="4-DEOXY-4-FORMAMIDO-L-ARABINOSE-PHOSPHOUNDECAPRENOL DEFORMYLASE ARND-RELATED"/>
    <property type="match status" value="1"/>
</dbReference>
<dbReference type="PANTHER" id="PTHR10587">
    <property type="entry name" value="GLYCOSYL TRANSFERASE-RELATED"/>
    <property type="match status" value="1"/>
</dbReference>
<dbReference type="PROSITE" id="PS51677">
    <property type="entry name" value="NODB"/>
    <property type="match status" value="1"/>
</dbReference>
<dbReference type="CDD" id="cd10959">
    <property type="entry name" value="CE4_NodB_like_3"/>
    <property type="match status" value="1"/>
</dbReference>
<dbReference type="GO" id="GO:0016810">
    <property type="term" value="F:hydrolase activity, acting on carbon-nitrogen (but not peptide) bonds"/>
    <property type="evidence" value="ECO:0007669"/>
    <property type="project" value="InterPro"/>
</dbReference>
<dbReference type="GeneID" id="93643445"/>
<gene>
    <name evidence="2" type="ORF">BG04_5501</name>
</gene>
<dbReference type="Pfam" id="PF01522">
    <property type="entry name" value="Polysacc_deac_1"/>
    <property type="match status" value="1"/>
</dbReference>
<name>A0A0B6AGM7_PRIM2</name>
<dbReference type="InterPro" id="IPR011330">
    <property type="entry name" value="Glyco_hydro/deAcase_b/a-brl"/>
</dbReference>
<dbReference type="Gene3D" id="3.20.20.370">
    <property type="entry name" value="Glycoside hydrolase/deacetylase"/>
    <property type="match status" value="1"/>
</dbReference>